<dbReference type="PANTHER" id="PTHR46082:SF6">
    <property type="entry name" value="AAA+ ATPASE DOMAIN-CONTAINING PROTEIN-RELATED"/>
    <property type="match status" value="1"/>
</dbReference>
<dbReference type="SMART" id="SM00028">
    <property type="entry name" value="TPR"/>
    <property type="match status" value="4"/>
</dbReference>
<evidence type="ECO:0000313" key="3">
    <source>
        <dbReference type="EMBL" id="CEL06623.1"/>
    </source>
</evidence>
<dbReference type="SUPFAM" id="SSF53167">
    <property type="entry name" value="Purine and uridine phosphorylases"/>
    <property type="match status" value="1"/>
</dbReference>
<organism evidence="3 4">
    <name type="scientific">Aspergillus calidoustus</name>
    <dbReference type="NCBI Taxonomy" id="454130"/>
    <lineage>
        <taxon>Eukaryota</taxon>
        <taxon>Fungi</taxon>
        <taxon>Dikarya</taxon>
        <taxon>Ascomycota</taxon>
        <taxon>Pezizomycotina</taxon>
        <taxon>Eurotiomycetes</taxon>
        <taxon>Eurotiomycetidae</taxon>
        <taxon>Eurotiales</taxon>
        <taxon>Aspergillaceae</taxon>
        <taxon>Aspergillus</taxon>
        <taxon>Aspergillus subgen. Nidulantes</taxon>
    </lineage>
</organism>
<dbReference type="InterPro" id="IPR019734">
    <property type="entry name" value="TPR_rpt"/>
</dbReference>
<dbReference type="InterPro" id="IPR053137">
    <property type="entry name" value="NLR-like"/>
</dbReference>
<dbReference type="InterPro" id="IPR000845">
    <property type="entry name" value="Nucleoside_phosphorylase_d"/>
</dbReference>
<dbReference type="Gene3D" id="1.25.40.10">
    <property type="entry name" value="Tetratricopeptide repeat domain"/>
    <property type="match status" value="2"/>
</dbReference>
<dbReference type="Pfam" id="PF13374">
    <property type="entry name" value="TPR_10"/>
    <property type="match status" value="2"/>
</dbReference>
<reference evidence="4" key="1">
    <citation type="journal article" date="2016" name="Genome Announc.">
        <title>Draft genome sequences of fungus Aspergillus calidoustus.</title>
        <authorList>
            <person name="Horn F."/>
            <person name="Linde J."/>
            <person name="Mattern D.J."/>
            <person name="Walther G."/>
            <person name="Guthke R."/>
            <person name="Scherlach K."/>
            <person name="Martin K."/>
            <person name="Brakhage A.A."/>
            <person name="Petzke L."/>
            <person name="Valiante V."/>
        </authorList>
    </citation>
    <scope>NUCLEOTIDE SEQUENCE [LARGE SCALE GENOMIC DNA]</scope>
    <source>
        <strain evidence="4">SF006504</strain>
    </source>
</reference>
<feature type="domain" description="NB-ARC" evidence="1">
    <location>
        <begin position="349"/>
        <end position="517"/>
    </location>
</feature>
<dbReference type="InterPro" id="IPR035994">
    <property type="entry name" value="Nucleoside_phosphorylase_sf"/>
</dbReference>
<dbReference type="GO" id="GO:0009116">
    <property type="term" value="P:nucleoside metabolic process"/>
    <property type="evidence" value="ECO:0007669"/>
    <property type="project" value="InterPro"/>
</dbReference>
<dbReference type="Proteomes" id="UP000054771">
    <property type="component" value="Unassembled WGS sequence"/>
</dbReference>
<dbReference type="GO" id="GO:0003824">
    <property type="term" value="F:catalytic activity"/>
    <property type="evidence" value="ECO:0007669"/>
    <property type="project" value="InterPro"/>
</dbReference>
<dbReference type="PANTHER" id="PTHR46082">
    <property type="entry name" value="ATP/GTP-BINDING PROTEIN-RELATED"/>
    <property type="match status" value="1"/>
</dbReference>
<evidence type="ECO:0000259" key="1">
    <source>
        <dbReference type="Pfam" id="PF00931"/>
    </source>
</evidence>
<dbReference type="Gene3D" id="3.40.50.1580">
    <property type="entry name" value="Nucleoside phosphorylase domain"/>
    <property type="match status" value="1"/>
</dbReference>
<keyword evidence="4" id="KW-1185">Reference proteome</keyword>
<dbReference type="InterPro" id="IPR002182">
    <property type="entry name" value="NB-ARC"/>
</dbReference>
<dbReference type="SUPFAM" id="SSF48452">
    <property type="entry name" value="TPR-like"/>
    <property type="match status" value="2"/>
</dbReference>
<dbReference type="STRING" id="454130.A0A0U5GAD4"/>
<dbReference type="AlphaFoldDB" id="A0A0U5GAD4"/>
<protein>
    <recommendedName>
        <fullName evidence="5">AAA+ ATPase domain-containing protein</fullName>
    </recommendedName>
</protein>
<sequence>MAPPTSRSGFQIAFVTAVPTEYDALYELFDEKYDRNGTIYGKGPGDFNIYTTGKMGKYNVVLLCLADIGKMHAAQAVSSLRMSYLGIKYVFVVGICGGAPFDGDHPIYLGDVIISTRLIEYDYGRQYPGMFKLKDTYLKTQNLEVRNLHRFLSTEISKLDFQARVSHHLAQLSPQRSKPPISAPDILYNSDYVHRHRGSSLACDCSTCDICEEATHQGCDKLGCEEGQIRRRRIETHGPNIHFGAMASADRVLKSGIDREWLTKTHGVLGFEMEGAGLWDGIISCTIIKGICDYADSHKRKTWQDFAAGTGAAATKAILEQLTLSPDDQCIENRIMIPFARNTYFTGRQDELKELEEMISTPDGPRKLAVTGLGGIGKSQIALELAHRLSKTDAKRLVFWIPCTSFETIEQGFVDIVQTLDLRKADPAEAKETVQVHLSQHLTKWLLILDNVDDESVWVFLEKFLPQSDEGRTLVTTRTWQVAAKVAGTSGSGALKRIEQPSEETAIEMLKTRLFNKELVDETEAATALLRRLTYLPLAITQAAAYISQTGPDVTLSDYLRLLDNQEQEVVKLLSENFRDETRYVDAPNPVASTWLVSFEQIRKSNSSAAQFLSLMACVDPCRIPRDFLPSLESDKEKLEALALLSGFSFITMEPREGLITLHRLVHLATRNWMRKNGTLTGYRQQAVDLIDTTMFDATDGNKPLVRKLLPHSFALLNDIQPDFDVRPRDLHQLTAVFLNYEGRHQEARTVLRQVLSFLEAVCEDGDSLVLTMKATVVNTYIDQAQFDKAEQLGLYVLEKRKEFLGTEHADTLDSMNQLAGLYKKQEKWDKAMPLYQQLLDMQKQGLSARGDTALSGMKHLAATFSALGDLKKAEEAQFQALRAAQYMLGPDHEDTLFIMNQLATTYLCQGRHVEARVLANKVLDETRKNSKLGHHLVTSSSVLAASYEIQREWEQAEEFAVQAFAKAEEFLGPDHPHTLRTVDPLVRIYIRQKKWKAAQDAAAPAIDTARTKHGPRHPLTLALMSSLALAYRLQERWPEAEKVELQVFQGQMDVLGLRHSKTLASMDSLQEIQTAQGRGEESKRLKEQALKIEVKEQGRGLGNPEVLENMHRLALTWHGLGRLEDAQELMARTLQLRKEVCGLNHEATEASAKVLASWEEAIPPERSRLRERLHPRTWLGKIRSSSRTATALRKPF</sequence>
<name>A0A0U5GAD4_ASPCI</name>
<dbReference type="OrthoDB" id="5986190at2759"/>
<evidence type="ECO:0000313" key="4">
    <source>
        <dbReference type="Proteomes" id="UP000054771"/>
    </source>
</evidence>
<gene>
    <name evidence="3" type="ORF">ASPCAL09795</name>
</gene>
<proteinExistence type="predicted"/>
<accession>A0A0U5GAD4</accession>
<evidence type="ECO:0008006" key="5">
    <source>
        <dbReference type="Google" id="ProtNLM"/>
    </source>
</evidence>
<evidence type="ECO:0000259" key="2">
    <source>
        <dbReference type="Pfam" id="PF01048"/>
    </source>
</evidence>
<dbReference type="Pfam" id="PF01048">
    <property type="entry name" value="PNP_UDP_1"/>
    <property type="match status" value="1"/>
</dbReference>
<dbReference type="InterPro" id="IPR011990">
    <property type="entry name" value="TPR-like_helical_dom_sf"/>
</dbReference>
<dbReference type="EMBL" id="CDMC01000008">
    <property type="protein sequence ID" value="CEL06623.1"/>
    <property type="molecule type" value="Genomic_DNA"/>
</dbReference>
<dbReference type="Pfam" id="PF00931">
    <property type="entry name" value="NB-ARC"/>
    <property type="match status" value="1"/>
</dbReference>
<dbReference type="GO" id="GO:0043531">
    <property type="term" value="F:ADP binding"/>
    <property type="evidence" value="ECO:0007669"/>
    <property type="project" value="InterPro"/>
</dbReference>
<dbReference type="SUPFAM" id="SSF52540">
    <property type="entry name" value="P-loop containing nucleoside triphosphate hydrolases"/>
    <property type="match status" value="1"/>
</dbReference>
<dbReference type="InterPro" id="IPR027417">
    <property type="entry name" value="P-loop_NTPase"/>
</dbReference>
<dbReference type="Pfam" id="PF13424">
    <property type="entry name" value="TPR_12"/>
    <property type="match status" value="3"/>
</dbReference>
<feature type="domain" description="Nucleoside phosphorylase" evidence="2">
    <location>
        <begin position="12"/>
        <end position="278"/>
    </location>
</feature>
<dbReference type="Gene3D" id="3.40.50.300">
    <property type="entry name" value="P-loop containing nucleotide triphosphate hydrolases"/>
    <property type="match status" value="1"/>
</dbReference>